<dbReference type="Proteomes" id="UP001611415">
    <property type="component" value="Unassembled WGS sequence"/>
</dbReference>
<proteinExistence type="predicted"/>
<evidence type="ECO:0000313" key="2">
    <source>
        <dbReference type="EMBL" id="MFI2476684.1"/>
    </source>
</evidence>
<feature type="chain" id="PRO_5045538126" evidence="1">
    <location>
        <begin position="24"/>
        <end position="66"/>
    </location>
</feature>
<reference evidence="2 3" key="1">
    <citation type="submission" date="2024-10" db="EMBL/GenBank/DDBJ databases">
        <title>The Natural Products Discovery Center: Release of the First 8490 Sequenced Strains for Exploring Actinobacteria Biosynthetic Diversity.</title>
        <authorList>
            <person name="Kalkreuter E."/>
            <person name="Kautsar S.A."/>
            <person name="Yang D."/>
            <person name="Bader C.D."/>
            <person name="Teijaro C.N."/>
            <person name="Fluegel L."/>
            <person name="Davis C.M."/>
            <person name="Simpson J.R."/>
            <person name="Lauterbach L."/>
            <person name="Steele A.D."/>
            <person name="Gui C."/>
            <person name="Meng S."/>
            <person name="Li G."/>
            <person name="Viehrig K."/>
            <person name="Ye F."/>
            <person name="Su P."/>
            <person name="Kiefer A.F."/>
            <person name="Nichols A."/>
            <person name="Cepeda A.J."/>
            <person name="Yan W."/>
            <person name="Fan B."/>
            <person name="Jiang Y."/>
            <person name="Adhikari A."/>
            <person name="Zheng C.-J."/>
            <person name="Schuster L."/>
            <person name="Cowan T.M."/>
            <person name="Smanski M.J."/>
            <person name="Chevrette M.G."/>
            <person name="De Carvalho L.P.S."/>
            <person name="Shen B."/>
        </authorList>
    </citation>
    <scope>NUCLEOTIDE SEQUENCE [LARGE SCALE GENOMIC DNA]</scope>
    <source>
        <strain evidence="2 3">NPDC019275</strain>
    </source>
</reference>
<dbReference type="EMBL" id="JBIRYO010000018">
    <property type="protein sequence ID" value="MFI2476684.1"/>
    <property type="molecule type" value="Genomic_DNA"/>
</dbReference>
<dbReference type="RefSeq" id="WP_357410979.1">
    <property type="nucleotide sequence ID" value="NZ_JBEYCD010000024.1"/>
</dbReference>
<gene>
    <name evidence="2" type="ORF">ACH49W_25150</name>
</gene>
<sequence length="66" mass="6669">MKKFTVVAAMTAALVASTGPAMAQPVFPADAPSATVVAGSSSEDVFCAVIKFLKGGWAGRVTDCSF</sequence>
<organism evidence="2 3">
    <name type="scientific">Nocardia xishanensis</name>
    <dbReference type="NCBI Taxonomy" id="238964"/>
    <lineage>
        <taxon>Bacteria</taxon>
        <taxon>Bacillati</taxon>
        <taxon>Actinomycetota</taxon>
        <taxon>Actinomycetes</taxon>
        <taxon>Mycobacteriales</taxon>
        <taxon>Nocardiaceae</taxon>
        <taxon>Nocardia</taxon>
    </lineage>
</organism>
<protein>
    <submittedName>
        <fullName evidence="2">Uncharacterized protein</fullName>
    </submittedName>
</protein>
<evidence type="ECO:0000256" key="1">
    <source>
        <dbReference type="SAM" id="SignalP"/>
    </source>
</evidence>
<feature type="signal peptide" evidence="1">
    <location>
        <begin position="1"/>
        <end position="23"/>
    </location>
</feature>
<keyword evidence="3" id="KW-1185">Reference proteome</keyword>
<comment type="caution">
    <text evidence="2">The sequence shown here is derived from an EMBL/GenBank/DDBJ whole genome shotgun (WGS) entry which is preliminary data.</text>
</comment>
<evidence type="ECO:0000313" key="3">
    <source>
        <dbReference type="Proteomes" id="UP001611415"/>
    </source>
</evidence>
<name>A0ABW7X6J3_9NOCA</name>
<accession>A0ABW7X6J3</accession>
<keyword evidence="1" id="KW-0732">Signal</keyword>